<keyword evidence="4" id="KW-1185">Reference proteome</keyword>
<comment type="caution">
    <text evidence="3">The sequence shown here is derived from an EMBL/GenBank/DDBJ whole genome shotgun (WGS) entry which is preliminary data.</text>
</comment>
<gene>
    <name evidence="3" type="ORF">JOF29_008630</name>
</gene>
<dbReference type="InterPro" id="IPR053853">
    <property type="entry name" value="FitA-like_RHH"/>
</dbReference>
<protein>
    <submittedName>
        <fullName evidence="3">Plasmid stability protein</fullName>
    </submittedName>
</protein>
<proteinExistence type="predicted"/>
<dbReference type="InterPro" id="IPR003314">
    <property type="entry name" value="Mu-type_HTH"/>
</dbReference>
<dbReference type="InterPro" id="IPR010985">
    <property type="entry name" value="Ribbon_hlx_hlx"/>
</dbReference>
<sequence>MPEETRRALKRRAAQHNRSMEAEARVDAAVAPRNFIEAVLSWPADNGPDLAITSVTVHELLSGVLRLPEGRPESRPRSRTA</sequence>
<dbReference type="Proteomes" id="UP000755585">
    <property type="component" value="Unassembled WGS sequence"/>
</dbReference>
<dbReference type="PROSITE" id="PS51702">
    <property type="entry name" value="HTH_MU"/>
    <property type="match status" value="1"/>
</dbReference>
<evidence type="ECO:0000256" key="1">
    <source>
        <dbReference type="SAM" id="MobiDB-lite"/>
    </source>
</evidence>
<organism evidence="3 4">
    <name type="scientific">Kribbella aluminosa</name>
    <dbReference type="NCBI Taxonomy" id="416017"/>
    <lineage>
        <taxon>Bacteria</taxon>
        <taxon>Bacillati</taxon>
        <taxon>Actinomycetota</taxon>
        <taxon>Actinomycetes</taxon>
        <taxon>Propionibacteriales</taxon>
        <taxon>Kribbellaceae</taxon>
        <taxon>Kribbella</taxon>
    </lineage>
</organism>
<feature type="region of interest" description="Disordered" evidence="1">
    <location>
        <begin position="1"/>
        <end position="21"/>
    </location>
</feature>
<evidence type="ECO:0000313" key="3">
    <source>
        <dbReference type="EMBL" id="MBP2357520.1"/>
    </source>
</evidence>
<evidence type="ECO:0000259" key="2">
    <source>
        <dbReference type="PROSITE" id="PS51702"/>
    </source>
</evidence>
<dbReference type="InterPro" id="IPR013321">
    <property type="entry name" value="Arc_rbn_hlx_hlx"/>
</dbReference>
<evidence type="ECO:0000313" key="4">
    <source>
        <dbReference type="Proteomes" id="UP000755585"/>
    </source>
</evidence>
<feature type="domain" description="HTH Mu-type" evidence="2">
    <location>
        <begin position="1"/>
        <end position="17"/>
    </location>
</feature>
<dbReference type="Gene3D" id="1.10.1220.10">
    <property type="entry name" value="Met repressor-like"/>
    <property type="match status" value="1"/>
</dbReference>
<reference evidence="3 4" key="1">
    <citation type="submission" date="2021-03" db="EMBL/GenBank/DDBJ databases">
        <title>Sequencing the genomes of 1000 actinobacteria strains.</title>
        <authorList>
            <person name="Klenk H.-P."/>
        </authorList>
    </citation>
    <scope>NUCLEOTIDE SEQUENCE [LARGE SCALE GENOMIC DNA]</scope>
    <source>
        <strain evidence="3 4">DSM 18824</strain>
    </source>
</reference>
<dbReference type="Pfam" id="PF22513">
    <property type="entry name" value="FitA-like_RHH"/>
    <property type="match status" value="1"/>
</dbReference>
<name>A0ABS4V0T2_9ACTN</name>
<dbReference type="SUPFAM" id="SSF47598">
    <property type="entry name" value="Ribbon-helix-helix"/>
    <property type="match status" value="1"/>
</dbReference>
<dbReference type="EMBL" id="JAGINT010000002">
    <property type="protein sequence ID" value="MBP2357520.1"/>
    <property type="molecule type" value="Genomic_DNA"/>
</dbReference>
<accession>A0ABS4V0T2</accession>